<evidence type="ECO:0000313" key="2">
    <source>
        <dbReference type="Proteomes" id="UP000825935"/>
    </source>
</evidence>
<proteinExistence type="predicted"/>
<dbReference type="Proteomes" id="UP000825935">
    <property type="component" value="Chromosome 31"/>
</dbReference>
<dbReference type="EMBL" id="CM035436">
    <property type="protein sequence ID" value="KAH7288067.1"/>
    <property type="molecule type" value="Genomic_DNA"/>
</dbReference>
<evidence type="ECO:0000313" key="1">
    <source>
        <dbReference type="EMBL" id="KAH7288067.1"/>
    </source>
</evidence>
<keyword evidence="2" id="KW-1185">Reference proteome</keyword>
<name>A0A8T2QW19_CERRI</name>
<reference evidence="1" key="1">
    <citation type="submission" date="2021-08" db="EMBL/GenBank/DDBJ databases">
        <title>WGS assembly of Ceratopteris richardii.</title>
        <authorList>
            <person name="Marchant D.B."/>
            <person name="Chen G."/>
            <person name="Jenkins J."/>
            <person name="Shu S."/>
            <person name="Leebens-Mack J."/>
            <person name="Grimwood J."/>
            <person name="Schmutz J."/>
            <person name="Soltis P."/>
            <person name="Soltis D."/>
            <person name="Chen Z.-H."/>
        </authorList>
    </citation>
    <scope>NUCLEOTIDE SEQUENCE</scope>
    <source>
        <strain evidence="1">Whitten #5841</strain>
        <tissue evidence="1">Leaf</tissue>
    </source>
</reference>
<organism evidence="1 2">
    <name type="scientific">Ceratopteris richardii</name>
    <name type="common">Triangle waterfern</name>
    <dbReference type="NCBI Taxonomy" id="49495"/>
    <lineage>
        <taxon>Eukaryota</taxon>
        <taxon>Viridiplantae</taxon>
        <taxon>Streptophyta</taxon>
        <taxon>Embryophyta</taxon>
        <taxon>Tracheophyta</taxon>
        <taxon>Polypodiopsida</taxon>
        <taxon>Polypodiidae</taxon>
        <taxon>Polypodiales</taxon>
        <taxon>Pteridineae</taxon>
        <taxon>Pteridaceae</taxon>
        <taxon>Parkerioideae</taxon>
        <taxon>Ceratopteris</taxon>
    </lineage>
</organism>
<accession>A0A8T2QW19</accession>
<sequence length="118" mass="13908">MRRKHLSLNIVLLCTQGFCVFLRSSFCMSSLLFLDTHTPYCGCFSEKTTSFSLPARLKRAAFRCIQKISDAPLQEQDIHHVLSVNKFTRWRHIYLHTTLVKGYPWLWICNCWSVWLLP</sequence>
<comment type="caution">
    <text evidence="1">The sequence shown here is derived from an EMBL/GenBank/DDBJ whole genome shotgun (WGS) entry which is preliminary data.</text>
</comment>
<protein>
    <submittedName>
        <fullName evidence="1">Uncharacterized protein</fullName>
    </submittedName>
</protein>
<dbReference type="AlphaFoldDB" id="A0A8T2QW19"/>
<gene>
    <name evidence="1" type="ORF">KP509_31G010400</name>
</gene>